<gene>
    <name evidence="1" type="ORF">PXH68_00250</name>
</gene>
<dbReference type="KEGG" id="ssuv:PXH68_00250"/>
<dbReference type="RefSeq" id="WP_248028183.1">
    <property type="nucleotide sequence ID" value="NZ_CP118733.1"/>
</dbReference>
<evidence type="ECO:0000313" key="2">
    <source>
        <dbReference type="Proteomes" id="UP001304088"/>
    </source>
</evidence>
<evidence type="ECO:0000313" key="1">
    <source>
        <dbReference type="EMBL" id="WNY47182.1"/>
    </source>
</evidence>
<keyword evidence="2" id="KW-1185">Reference proteome</keyword>
<organism evidence="1 2">
    <name type="scientific">Streptococcus suivaginalis</name>
    <dbReference type="NCBI Taxonomy" id="3028082"/>
    <lineage>
        <taxon>Bacteria</taxon>
        <taxon>Bacillati</taxon>
        <taxon>Bacillota</taxon>
        <taxon>Bacilli</taxon>
        <taxon>Lactobacillales</taxon>
        <taxon>Streptococcaceae</taxon>
        <taxon>Streptococcus</taxon>
    </lineage>
</organism>
<proteinExistence type="predicted"/>
<sequence length="365" mass="42189">MKKHQVKGYLLELVLAKLLKVNGYDLVITTSTDIVQRGNGLNVKGRGGYHQFDSLGTFRITPPFVYPIRLFLEAKFYAATYKVGIDRVRMGVGILQDVNTNYSTVHMTSVELELPKYNYNYAIFSTSGFTDDAQRMAIAHKIYLMDLSSGCYSWIKDFINQIVDRLFNLHSVNGESIGKDIVNDFKEKFTTWIGNLNDYSLNNWIDIDYQDSVISEFKHRLEVVDSIYIASTKSSQIIALIPDNDDKFRESLRRNPHQDVTITWNESENGTWIVRPTVDNGEYRLTFQLPPIIQDYIFNNSVNQYDSAYDEKRRSFGLLSFIAYLDNENPTLCTLKFNEEETKTLVGQYNHQLRLESRDDKTCVN</sequence>
<reference evidence="1 2" key="1">
    <citation type="submission" date="2023-02" db="EMBL/GenBank/DDBJ databases">
        <title>Streptococcus sp. Genome Sequencing and Assembly.</title>
        <authorList>
            <person name="Shore S.M."/>
            <person name="Nicholson T.L."/>
        </authorList>
    </citation>
    <scope>NUCLEOTIDE SEQUENCE [LARGE SCALE GENOMIC DNA]</scope>
    <source>
        <strain evidence="1 2">29896</strain>
    </source>
</reference>
<dbReference type="EMBL" id="CP118733">
    <property type="protein sequence ID" value="WNY47182.1"/>
    <property type="molecule type" value="Genomic_DNA"/>
</dbReference>
<dbReference type="Proteomes" id="UP001304088">
    <property type="component" value="Chromosome"/>
</dbReference>
<dbReference type="AlphaFoldDB" id="A0AA96VCJ2"/>
<name>A0AA96VCJ2_9STRE</name>
<accession>A0AA96VCJ2</accession>
<protein>
    <recommendedName>
        <fullName evidence="3">Restriction endonuclease type IV Mrr domain-containing protein</fullName>
    </recommendedName>
</protein>
<evidence type="ECO:0008006" key="3">
    <source>
        <dbReference type="Google" id="ProtNLM"/>
    </source>
</evidence>